<dbReference type="InterPro" id="IPR000719">
    <property type="entry name" value="Prot_kinase_dom"/>
</dbReference>
<dbReference type="KEGG" id="kng:KNAG_0J01590"/>
<dbReference type="InterPro" id="IPR008271">
    <property type="entry name" value="Ser/Thr_kinase_AS"/>
</dbReference>
<dbReference type="PANTHER" id="PTHR24346:SF110">
    <property type="entry name" value="NON-SPECIFIC SERINE_THREONINE PROTEIN KINASE"/>
    <property type="match status" value="1"/>
</dbReference>
<evidence type="ECO:0000256" key="7">
    <source>
        <dbReference type="SAM" id="MobiDB-lite"/>
    </source>
</evidence>
<keyword evidence="10" id="KW-1185">Reference proteome</keyword>
<dbReference type="GO" id="GO:0004674">
    <property type="term" value="F:protein serine/threonine kinase activity"/>
    <property type="evidence" value="ECO:0007669"/>
    <property type="project" value="UniProtKB-EC"/>
</dbReference>
<dbReference type="RefSeq" id="XP_022466485.1">
    <property type="nucleotide sequence ID" value="XM_022610161.1"/>
</dbReference>
<dbReference type="PROSITE" id="PS00107">
    <property type="entry name" value="PROTEIN_KINASE_ATP"/>
    <property type="match status" value="1"/>
</dbReference>
<feature type="binding site" evidence="6">
    <location>
        <position position="79"/>
    </location>
    <ligand>
        <name>ATP</name>
        <dbReference type="ChEBI" id="CHEBI:30616"/>
    </ligand>
</feature>
<feature type="compositionally biased region" description="Polar residues" evidence="7">
    <location>
        <begin position="636"/>
        <end position="658"/>
    </location>
</feature>
<feature type="region of interest" description="Disordered" evidence="7">
    <location>
        <begin position="747"/>
        <end position="794"/>
    </location>
</feature>
<dbReference type="Proteomes" id="UP000006310">
    <property type="component" value="Chromosome 10"/>
</dbReference>
<accession>J7RBI4</accession>
<dbReference type="PROSITE" id="PS50011">
    <property type="entry name" value="PROTEIN_KINASE_DOM"/>
    <property type="match status" value="1"/>
</dbReference>
<sequence length="805" mass="90015">MSTASNRRHTFYGGNLTSLNAEGGDARRRKTGNAKCPSFGPYLIGSTLGQGGFGKVKMGWTTPMGNKGIYDVPKQVAIKLIKRDSISNDKSKEVKIYREINALKQLHHPNIVKLEEVLQNSKYIGIVLEYASGGEFYKYIQKRRVLKEHVACRLFAQLISGVHYIHSKGLVHRDLKLENLLLDKHENLIITDFGFVNEYFSQNELMTTSCGSPCYAAPELVISTQPYQGRRADLWSCGIILFAMLAGYLPWDDDKDNPDGEDIAKLYYYITHTALKFPEYITPIPRDLLRRILVADPRRRVTLREIQGHQWLKKHAQFLSIQPEEWDRISQSKNITRLPKHNKHYSTRPLSVCSVSSTSSTLHKKDKRDSLIIDSALITFPAPPRENQSHVLAIPSSPSPEIRRSRSPTKSSIKGHCRSNSAASIALQAVVDAEREQTKSVTNEDDLPPLINNIQADEWHPKIMHSSPSFGNKFPMDNSPVMQKTAGFQHPYSTLTDKENVINETNPVKPACGKPGNSETTRYPPPTFLDSVSLHPSQTSTGPVINSTYQYQQSGRHLYHSNHRKPRPTSYYPGLFSPVMEHGPAYTLTSTSPVNVPSQPSINYSSSSRLATSPFDSIVNLGSDTAITSTKSCEVSPKLSTRRSSSFTDKASLETSGASGDLIQSKHDIESLIKKVQERTTDSSYKVQEQVPGANGQPLMLRTKKSSRQMLLSPENKKRYSLFSMPTSEMVTPGSRQRNRNSAYVAASYASTAPVRRNKETNETEDTLSELPPKPQTASGATARPDRNSTAKRVIDFFKRKSMKL</sequence>
<dbReference type="GO" id="GO:0005524">
    <property type="term" value="F:ATP binding"/>
    <property type="evidence" value="ECO:0007669"/>
    <property type="project" value="UniProtKB-UniRule"/>
</dbReference>
<comment type="catalytic activity">
    <reaction evidence="4">
        <text>L-threonyl-[protein] + ATP = O-phospho-L-threonyl-[protein] + ADP + H(+)</text>
        <dbReference type="Rhea" id="RHEA:46608"/>
        <dbReference type="Rhea" id="RHEA-COMP:11060"/>
        <dbReference type="Rhea" id="RHEA-COMP:11605"/>
        <dbReference type="ChEBI" id="CHEBI:15378"/>
        <dbReference type="ChEBI" id="CHEBI:30013"/>
        <dbReference type="ChEBI" id="CHEBI:30616"/>
        <dbReference type="ChEBI" id="CHEBI:61977"/>
        <dbReference type="ChEBI" id="CHEBI:456216"/>
        <dbReference type="EC" id="2.7.11.1"/>
    </reaction>
</comment>
<dbReference type="EC" id="2.7.11.1" evidence="1"/>
<feature type="region of interest" description="Disordered" evidence="7">
    <location>
        <begin position="636"/>
        <end position="659"/>
    </location>
</feature>
<proteinExistence type="predicted"/>
<feature type="domain" description="Protein kinase" evidence="8">
    <location>
        <begin position="42"/>
        <end position="312"/>
    </location>
</feature>
<dbReference type="GeneID" id="34527995"/>
<evidence type="ECO:0000259" key="8">
    <source>
        <dbReference type="PROSITE" id="PS50011"/>
    </source>
</evidence>
<dbReference type="OrthoDB" id="193931at2759"/>
<evidence type="ECO:0000256" key="6">
    <source>
        <dbReference type="PROSITE-ProRule" id="PRU10141"/>
    </source>
</evidence>
<dbReference type="STRING" id="1071383.J7RBI4"/>
<reference evidence="10" key="2">
    <citation type="submission" date="2012-08" db="EMBL/GenBank/DDBJ databases">
        <title>Genome sequence of Kazachstania naganishii.</title>
        <authorList>
            <person name="Gordon J.L."/>
            <person name="Armisen D."/>
            <person name="Proux-Wera E."/>
            <person name="OhEigeartaigh S.S."/>
            <person name="Byrne K.P."/>
            <person name="Wolfe K.H."/>
        </authorList>
    </citation>
    <scope>NUCLEOTIDE SEQUENCE [LARGE SCALE GENOMIC DNA]</scope>
    <source>
        <strain evidence="10">ATCC MYA-139 / BCRC 22969 / CBS 8797 / CCRC 22969 / KCTC 17520 / NBRC 10181 / NCYC 3082</strain>
    </source>
</reference>
<evidence type="ECO:0000313" key="9">
    <source>
        <dbReference type="EMBL" id="CCK72240.1"/>
    </source>
</evidence>
<dbReference type="GO" id="GO:0005737">
    <property type="term" value="C:cytoplasm"/>
    <property type="evidence" value="ECO:0007669"/>
    <property type="project" value="TreeGrafter"/>
</dbReference>
<evidence type="ECO:0000256" key="2">
    <source>
        <dbReference type="ARBA" id="ARBA00022741"/>
    </source>
</evidence>
<dbReference type="InterPro" id="IPR011009">
    <property type="entry name" value="Kinase-like_dom_sf"/>
</dbReference>
<dbReference type="OMA" id="PLINNIQ"/>
<protein>
    <recommendedName>
        <fullName evidence="1">non-specific serine/threonine protein kinase</fullName>
        <ecNumber evidence="1">2.7.11.1</ecNumber>
    </recommendedName>
</protein>
<dbReference type="EMBL" id="HE978323">
    <property type="protein sequence ID" value="CCK72240.1"/>
    <property type="molecule type" value="Genomic_DNA"/>
</dbReference>
<organism evidence="9 10">
    <name type="scientific">Huiozyma naganishii (strain ATCC MYA-139 / BCRC 22969 / CBS 8797 / KCTC 17520 / NBRC 10181 / NCYC 3082 / Yp74L-3)</name>
    <name type="common">Yeast</name>
    <name type="synonym">Kazachstania naganishii</name>
    <dbReference type="NCBI Taxonomy" id="1071383"/>
    <lineage>
        <taxon>Eukaryota</taxon>
        <taxon>Fungi</taxon>
        <taxon>Dikarya</taxon>
        <taxon>Ascomycota</taxon>
        <taxon>Saccharomycotina</taxon>
        <taxon>Saccharomycetes</taxon>
        <taxon>Saccharomycetales</taxon>
        <taxon>Saccharomycetaceae</taxon>
        <taxon>Huiozyma</taxon>
    </lineage>
</organism>
<evidence type="ECO:0000313" key="10">
    <source>
        <dbReference type="Proteomes" id="UP000006310"/>
    </source>
</evidence>
<feature type="region of interest" description="Disordered" evidence="7">
    <location>
        <begin position="388"/>
        <end position="419"/>
    </location>
</feature>
<dbReference type="InterPro" id="IPR017441">
    <property type="entry name" value="Protein_kinase_ATP_BS"/>
</dbReference>
<reference evidence="9 10" key="1">
    <citation type="journal article" date="2011" name="Proc. Natl. Acad. Sci. U.S.A.">
        <title>Evolutionary erosion of yeast sex chromosomes by mating-type switching accidents.</title>
        <authorList>
            <person name="Gordon J.L."/>
            <person name="Armisen D."/>
            <person name="Proux-Wera E."/>
            <person name="Oheigeartaigh S.S."/>
            <person name="Byrne K.P."/>
            <person name="Wolfe K.H."/>
        </authorList>
    </citation>
    <scope>NUCLEOTIDE SEQUENCE [LARGE SCALE GENOMIC DNA]</scope>
    <source>
        <strain evidence="10">ATCC MYA-139 / BCRC 22969 / CBS 8797 / CCRC 22969 / KCTC 17520 / NBRC 10181 / NCYC 3082</strain>
    </source>
</reference>
<dbReference type="PROSITE" id="PS00108">
    <property type="entry name" value="PROTEIN_KINASE_ST"/>
    <property type="match status" value="1"/>
</dbReference>
<evidence type="ECO:0000256" key="4">
    <source>
        <dbReference type="ARBA" id="ARBA00047899"/>
    </source>
</evidence>
<keyword evidence="3 6" id="KW-0067">ATP-binding</keyword>
<evidence type="ECO:0000256" key="5">
    <source>
        <dbReference type="ARBA" id="ARBA00048679"/>
    </source>
</evidence>
<gene>
    <name evidence="9" type="primary">KNAG0J01590</name>
    <name evidence="9" type="ordered locus">KNAG_0J01590</name>
</gene>
<dbReference type="GO" id="GO:0035556">
    <property type="term" value="P:intracellular signal transduction"/>
    <property type="evidence" value="ECO:0007669"/>
    <property type="project" value="TreeGrafter"/>
</dbReference>
<dbReference type="SUPFAM" id="SSF56112">
    <property type="entry name" value="Protein kinase-like (PK-like)"/>
    <property type="match status" value="1"/>
</dbReference>
<dbReference type="FunFam" id="1.10.510.10:FF:000571">
    <property type="entry name" value="Maternal embryonic leucine zipper kinase"/>
    <property type="match status" value="1"/>
</dbReference>
<dbReference type="AlphaFoldDB" id="J7RBI4"/>
<dbReference type="PANTHER" id="PTHR24346">
    <property type="entry name" value="MAP/MICROTUBULE AFFINITY-REGULATING KINASE"/>
    <property type="match status" value="1"/>
</dbReference>
<dbReference type="eggNOG" id="KOG0583">
    <property type="taxonomic scope" value="Eukaryota"/>
</dbReference>
<evidence type="ECO:0000256" key="1">
    <source>
        <dbReference type="ARBA" id="ARBA00012513"/>
    </source>
</evidence>
<keyword evidence="2 6" id="KW-0547">Nucleotide-binding</keyword>
<dbReference type="SMART" id="SM00220">
    <property type="entry name" value="S_TKc"/>
    <property type="match status" value="1"/>
</dbReference>
<dbReference type="Pfam" id="PF00069">
    <property type="entry name" value="Pkinase"/>
    <property type="match status" value="1"/>
</dbReference>
<evidence type="ECO:0000256" key="3">
    <source>
        <dbReference type="ARBA" id="ARBA00022840"/>
    </source>
</evidence>
<feature type="compositionally biased region" description="Basic and acidic residues" evidence="7">
    <location>
        <begin position="784"/>
        <end position="794"/>
    </location>
</feature>
<name>J7RBI4_HUIN7</name>
<dbReference type="Gene3D" id="1.10.510.10">
    <property type="entry name" value="Transferase(Phosphotransferase) domain 1"/>
    <property type="match status" value="1"/>
</dbReference>
<comment type="catalytic activity">
    <reaction evidence="5">
        <text>L-seryl-[protein] + ATP = O-phospho-L-seryl-[protein] + ADP + H(+)</text>
        <dbReference type="Rhea" id="RHEA:17989"/>
        <dbReference type="Rhea" id="RHEA-COMP:9863"/>
        <dbReference type="Rhea" id="RHEA-COMP:11604"/>
        <dbReference type="ChEBI" id="CHEBI:15378"/>
        <dbReference type="ChEBI" id="CHEBI:29999"/>
        <dbReference type="ChEBI" id="CHEBI:30616"/>
        <dbReference type="ChEBI" id="CHEBI:83421"/>
        <dbReference type="ChEBI" id="CHEBI:456216"/>
        <dbReference type="EC" id="2.7.11.1"/>
    </reaction>
</comment>
<dbReference type="HOGENOM" id="CLU_002888_1_1_1"/>